<evidence type="ECO:0000259" key="1">
    <source>
        <dbReference type="Pfam" id="PF13672"/>
    </source>
</evidence>
<feature type="domain" description="PPM-type phosphatase" evidence="1">
    <location>
        <begin position="24"/>
        <end position="193"/>
    </location>
</feature>
<evidence type="ECO:0000313" key="3">
    <source>
        <dbReference type="Proteomes" id="UP001164305"/>
    </source>
</evidence>
<dbReference type="Gene3D" id="3.60.40.10">
    <property type="entry name" value="PPM-type phosphatase domain"/>
    <property type="match status" value="1"/>
</dbReference>
<proteinExistence type="predicted"/>
<sequence length="257" mass="27312">MRSFIVTDPSSPEAANEDAARFDARVAVLADGSGVPPRYRAGCRHTVAWYSHALVDALAEELADEGVSMRAALAAAIGRVRALHEGECDLEAGSPSATVVAVRARDGVLEHLVLCDSSLLLARADGDVVRVTDTRIEDVVRRERVPDAIEALRNGEGGFWVARHEERAAREALVGSVPLAEVEAAVLVSDGVTRAIDLLGIGGADAVARRCQDASGAAELIDEVRRVESRRAEEGTLPERKTHDDATVLAWFPGHAG</sequence>
<dbReference type="SUPFAM" id="SSF81606">
    <property type="entry name" value="PP2C-like"/>
    <property type="match status" value="1"/>
</dbReference>
<keyword evidence="3" id="KW-1185">Reference proteome</keyword>
<accession>A0ABY6G2H4</accession>
<protein>
    <submittedName>
        <fullName evidence="2">Protein phosphatase 2C domain-containing protein</fullName>
    </submittedName>
</protein>
<dbReference type="InterPro" id="IPR036457">
    <property type="entry name" value="PPM-type-like_dom_sf"/>
</dbReference>
<reference evidence="2" key="1">
    <citation type="submission" date="2022-10" db="EMBL/GenBank/DDBJ databases">
        <title>Whole-Genome Sequencing of Brachybacterium huguangmaarense BRM-3, Isolated from Betula schmidtii.</title>
        <authorList>
            <person name="Haam D."/>
        </authorList>
    </citation>
    <scope>NUCLEOTIDE SEQUENCE</scope>
    <source>
        <strain evidence="2">BRM-3</strain>
    </source>
</reference>
<dbReference type="Proteomes" id="UP001164305">
    <property type="component" value="Chromosome"/>
</dbReference>
<name>A0ABY6G2H4_9MICO</name>
<dbReference type="Pfam" id="PF13672">
    <property type="entry name" value="PP2C_2"/>
    <property type="match status" value="1"/>
</dbReference>
<dbReference type="RefSeq" id="WP_263594602.1">
    <property type="nucleotide sequence ID" value="NZ_CP107020.1"/>
</dbReference>
<dbReference type="EMBL" id="CP107020">
    <property type="protein sequence ID" value="UYG17393.1"/>
    <property type="molecule type" value="Genomic_DNA"/>
</dbReference>
<organism evidence="2 3">
    <name type="scientific">Brachybacterium huguangmaarense</name>
    <dbReference type="NCBI Taxonomy" id="1652028"/>
    <lineage>
        <taxon>Bacteria</taxon>
        <taxon>Bacillati</taxon>
        <taxon>Actinomycetota</taxon>
        <taxon>Actinomycetes</taxon>
        <taxon>Micrococcales</taxon>
        <taxon>Dermabacteraceae</taxon>
        <taxon>Brachybacterium</taxon>
    </lineage>
</organism>
<dbReference type="InterPro" id="IPR001932">
    <property type="entry name" value="PPM-type_phosphatase-like_dom"/>
</dbReference>
<evidence type="ECO:0000313" key="2">
    <source>
        <dbReference type="EMBL" id="UYG17393.1"/>
    </source>
</evidence>
<gene>
    <name evidence="2" type="ORF">BRM3_02875</name>
</gene>